<evidence type="ECO:0000259" key="12">
    <source>
        <dbReference type="Pfam" id="PF07993"/>
    </source>
</evidence>
<comment type="subcellular location">
    <subcellularLocation>
        <location evidence="1">Membrane</location>
        <topology evidence="1">Multi-pass membrane protein</topology>
    </subcellularLocation>
</comment>
<evidence type="ECO:0000313" key="14">
    <source>
        <dbReference type="Proteomes" id="UP001153712"/>
    </source>
</evidence>
<evidence type="ECO:0000256" key="6">
    <source>
        <dbReference type="ARBA" id="ARBA00022989"/>
    </source>
</evidence>
<feature type="domain" description="Thioester reductase (TE)" evidence="12">
    <location>
        <begin position="26"/>
        <end position="297"/>
    </location>
</feature>
<protein>
    <recommendedName>
        <fullName evidence="10">Fatty acyl-CoA reductase</fullName>
        <ecNumber evidence="10">1.2.1.84</ecNumber>
    </recommendedName>
</protein>
<dbReference type="GO" id="GO:0035336">
    <property type="term" value="P:long-chain fatty-acyl-CoA metabolic process"/>
    <property type="evidence" value="ECO:0007669"/>
    <property type="project" value="TreeGrafter"/>
</dbReference>
<evidence type="ECO:0000256" key="8">
    <source>
        <dbReference type="ARBA" id="ARBA00023136"/>
    </source>
</evidence>
<keyword evidence="14" id="KW-1185">Reference proteome</keyword>
<name>A0A9N9TB45_PHYSR</name>
<comment type="catalytic activity">
    <reaction evidence="9 10">
        <text>a long-chain fatty acyl-CoA + 2 NADPH + 2 H(+) = a long-chain primary fatty alcohol + 2 NADP(+) + CoA</text>
        <dbReference type="Rhea" id="RHEA:52716"/>
        <dbReference type="ChEBI" id="CHEBI:15378"/>
        <dbReference type="ChEBI" id="CHEBI:57287"/>
        <dbReference type="ChEBI" id="CHEBI:57783"/>
        <dbReference type="ChEBI" id="CHEBI:58349"/>
        <dbReference type="ChEBI" id="CHEBI:77396"/>
        <dbReference type="ChEBI" id="CHEBI:83139"/>
        <dbReference type="EC" id="1.2.1.84"/>
    </reaction>
</comment>
<dbReference type="InterPro" id="IPR013120">
    <property type="entry name" value="FAR_NAD-bd"/>
</dbReference>
<feature type="domain" description="Fatty acyl-CoA reductase C-terminal" evidence="11">
    <location>
        <begin position="367"/>
        <end position="459"/>
    </location>
</feature>
<keyword evidence="3 10" id="KW-0444">Lipid biosynthesis</keyword>
<comment type="similarity">
    <text evidence="2 10">Belongs to the fatty acyl-CoA reductase family.</text>
</comment>
<keyword evidence="4 10" id="KW-0812">Transmembrane</keyword>
<evidence type="ECO:0000259" key="11">
    <source>
        <dbReference type="Pfam" id="PF03015"/>
    </source>
</evidence>
<evidence type="ECO:0000256" key="3">
    <source>
        <dbReference type="ARBA" id="ARBA00022516"/>
    </source>
</evidence>
<keyword evidence="6 10" id="KW-1133">Transmembrane helix</keyword>
<dbReference type="Gene3D" id="3.40.50.720">
    <property type="entry name" value="NAD(P)-binding Rossmann-like Domain"/>
    <property type="match status" value="1"/>
</dbReference>
<dbReference type="InterPro" id="IPR033640">
    <property type="entry name" value="FAR_C"/>
</dbReference>
<dbReference type="FunFam" id="3.40.50.720:FF:000143">
    <property type="entry name" value="Fatty acyl-CoA reductase"/>
    <property type="match status" value="1"/>
</dbReference>
<dbReference type="GO" id="GO:0102965">
    <property type="term" value="F:alcohol-forming long-chain fatty acyl-CoA reductase activity"/>
    <property type="evidence" value="ECO:0007669"/>
    <property type="project" value="UniProtKB-EC"/>
</dbReference>
<dbReference type="PANTHER" id="PTHR11011:SF61">
    <property type="entry name" value="FATTY ACYL-COA REDUCTASE"/>
    <property type="match status" value="1"/>
</dbReference>
<dbReference type="GO" id="GO:0005777">
    <property type="term" value="C:peroxisome"/>
    <property type="evidence" value="ECO:0007669"/>
    <property type="project" value="TreeGrafter"/>
</dbReference>
<dbReference type="Pfam" id="PF03015">
    <property type="entry name" value="Sterile"/>
    <property type="match status" value="1"/>
</dbReference>
<dbReference type="InterPro" id="IPR036291">
    <property type="entry name" value="NAD(P)-bd_dom_sf"/>
</dbReference>
<feature type="transmembrane region" description="Helical" evidence="10">
    <location>
        <begin position="358"/>
        <end position="384"/>
    </location>
</feature>
<evidence type="ECO:0000313" key="13">
    <source>
        <dbReference type="EMBL" id="CAG9854647.1"/>
    </source>
</evidence>
<evidence type="ECO:0000256" key="7">
    <source>
        <dbReference type="ARBA" id="ARBA00023098"/>
    </source>
</evidence>
<evidence type="ECO:0000256" key="2">
    <source>
        <dbReference type="ARBA" id="ARBA00005928"/>
    </source>
</evidence>
<sequence>MTELNLNLDDYPDRVAELYKDKTIFITGGTGFMGKVLVEKLLRSCSGLKKIILLIRTKKDKRPDERIKIVMDDPLFELVKKLRGADIVKKVFAVAGDVTFPDLGLSNENRQMIKDETEIIFHCAATIRFDEPLKKAVILNVRGTKLMLDLAKECKKLKIFSHLSTAYCHLHERVLYEKVYPPPADPYHVIKTIEWLNEEIVDTITPKILGDIPNTYAFTKALGEALVADELNNLPVIILRPSIVIPVWKEPIPGWTDNINGPAGLLIGAGKGVIRTMYCNSDGYADFLPVDIGVNAMLVSTLDFTMHGNRRIYNLTSSSEYKISWSEIIEIGRKVIETKIPLNNVAWYPGGSMKTSRWVHNICFLLFHILPALFVDALLMLLGYKPVLMRVQKRILKGFEVFEYYANNQWDFINDQSLKARSYLNPREREIYKVDGFGIDYVDYFKNCVHCTRLYILNEPDDTIPAARRHMKLMWFVDKIFKCLFALGLLYYMWTRLVRPFVIPSY</sequence>
<dbReference type="OrthoDB" id="429813at2759"/>
<keyword evidence="8 10" id="KW-0472">Membrane</keyword>
<keyword evidence="7 10" id="KW-0443">Lipid metabolism</keyword>
<dbReference type="PANTHER" id="PTHR11011">
    <property type="entry name" value="MALE STERILITY PROTEIN 2-RELATED"/>
    <property type="match status" value="1"/>
</dbReference>
<keyword evidence="5 10" id="KW-0521">NADP</keyword>
<organism evidence="13 14">
    <name type="scientific">Phyllotreta striolata</name>
    <name type="common">Striped flea beetle</name>
    <name type="synonym">Crioceris striolata</name>
    <dbReference type="NCBI Taxonomy" id="444603"/>
    <lineage>
        <taxon>Eukaryota</taxon>
        <taxon>Metazoa</taxon>
        <taxon>Ecdysozoa</taxon>
        <taxon>Arthropoda</taxon>
        <taxon>Hexapoda</taxon>
        <taxon>Insecta</taxon>
        <taxon>Pterygota</taxon>
        <taxon>Neoptera</taxon>
        <taxon>Endopterygota</taxon>
        <taxon>Coleoptera</taxon>
        <taxon>Polyphaga</taxon>
        <taxon>Cucujiformia</taxon>
        <taxon>Chrysomeloidea</taxon>
        <taxon>Chrysomelidae</taxon>
        <taxon>Galerucinae</taxon>
        <taxon>Alticini</taxon>
        <taxon>Phyllotreta</taxon>
    </lineage>
</organism>
<evidence type="ECO:0000256" key="5">
    <source>
        <dbReference type="ARBA" id="ARBA00022857"/>
    </source>
</evidence>
<dbReference type="GO" id="GO:0080019">
    <property type="term" value="F:alcohol-forming very long-chain fatty acyl-CoA reductase activity"/>
    <property type="evidence" value="ECO:0007669"/>
    <property type="project" value="InterPro"/>
</dbReference>
<evidence type="ECO:0000256" key="1">
    <source>
        <dbReference type="ARBA" id="ARBA00004141"/>
    </source>
</evidence>
<accession>A0A9N9TB45</accession>
<dbReference type="AlphaFoldDB" id="A0A9N9TB45"/>
<dbReference type="GO" id="GO:0016020">
    <property type="term" value="C:membrane"/>
    <property type="evidence" value="ECO:0007669"/>
    <property type="project" value="UniProtKB-SubCell"/>
</dbReference>
<keyword evidence="10" id="KW-0560">Oxidoreductase</keyword>
<evidence type="ECO:0000256" key="10">
    <source>
        <dbReference type="RuleBase" id="RU363097"/>
    </source>
</evidence>
<evidence type="ECO:0000256" key="4">
    <source>
        <dbReference type="ARBA" id="ARBA00022692"/>
    </source>
</evidence>
<dbReference type="SUPFAM" id="SSF51735">
    <property type="entry name" value="NAD(P)-binding Rossmann-fold domains"/>
    <property type="match status" value="1"/>
</dbReference>
<feature type="transmembrane region" description="Helical" evidence="10">
    <location>
        <begin position="473"/>
        <end position="494"/>
    </location>
</feature>
<dbReference type="Proteomes" id="UP001153712">
    <property type="component" value="Chromosome 1"/>
</dbReference>
<dbReference type="EMBL" id="OU900094">
    <property type="protein sequence ID" value="CAG9854647.1"/>
    <property type="molecule type" value="Genomic_DNA"/>
</dbReference>
<dbReference type="CDD" id="cd05236">
    <property type="entry name" value="FAR-N_SDR_e"/>
    <property type="match status" value="1"/>
</dbReference>
<dbReference type="InterPro" id="IPR026055">
    <property type="entry name" value="FAR"/>
</dbReference>
<proteinExistence type="inferred from homology"/>
<gene>
    <name evidence="13" type="ORF">PHYEVI_LOCUS1108</name>
</gene>
<dbReference type="EC" id="1.2.1.84" evidence="10"/>
<reference evidence="13" key="1">
    <citation type="submission" date="2022-01" db="EMBL/GenBank/DDBJ databases">
        <authorList>
            <person name="King R."/>
        </authorList>
    </citation>
    <scope>NUCLEOTIDE SEQUENCE</scope>
</reference>
<dbReference type="CDD" id="cd09071">
    <property type="entry name" value="FAR_C"/>
    <property type="match status" value="1"/>
</dbReference>
<comment type="function">
    <text evidence="10">Catalyzes the reduction of fatty acyl-CoA to fatty alcohols.</text>
</comment>
<evidence type="ECO:0000256" key="9">
    <source>
        <dbReference type="ARBA" id="ARBA00052530"/>
    </source>
</evidence>
<dbReference type="Pfam" id="PF07993">
    <property type="entry name" value="NAD_binding_4"/>
    <property type="match status" value="1"/>
</dbReference>